<keyword evidence="2" id="KW-1185">Reference proteome</keyword>
<evidence type="ECO:0000313" key="1">
    <source>
        <dbReference type="EMBL" id="NDY43198.1"/>
    </source>
</evidence>
<reference evidence="1 2" key="1">
    <citation type="submission" date="2020-02" db="EMBL/GenBank/DDBJ databases">
        <title>Comparative genomics of sulfur disproportionating microorganisms.</title>
        <authorList>
            <person name="Ward L.M."/>
            <person name="Bertran E."/>
            <person name="Johnston D.T."/>
        </authorList>
    </citation>
    <scope>NUCLEOTIDE SEQUENCE [LARGE SCALE GENOMIC DNA]</scope>
    <source>
        <strain evidence="1 2">DSM 100025</strain>
    </source>
</reference>
<comment type="caution">
    <text evidence="1">The sequence shown here is derived from an EMBL/GenBank/DDBJ whole genome shotgun (WGS) entry which is preliminary data.</text>
</comment>
<dbReference type="RefSeq" id="WP_163299311.1">
    <property type="nucleotide sequence ID" value="NZ_JAAGRR010000131.1"/>
</dbReference>
<organism evidence="1 2">
    <name type="scientific">Dissulfurirhabdus thermomarina</name>
    <dbReference type="NCBI Taxonomy" id="1765737"/>
    <lineage>
        <taxon>Bacteria</taxon>
        <taxon>Deltaproteobacteria</taxon>
        <taxon>Dissulfurirhabdaceae</taxon>
        <taxon>Dissulfurirhabdus</taxon>
    </lineage>
</organism>
<accession>A0A6N9TQ70</accession>
<sequence length="73" mass="8366">MWRWLDDVPFSLLAAVAVFMALAPFHPEPHLWQKLKMLFSGTLRRPLDVFDLFWHALPLVLLGIKAARALGRG</sequence>
<protein>
    <submittedName>
        <fullName evidence="1">RND transporter</fullName>
    </submittedName>
</protein>
<name>A0A6N9TQ70_DISTH</name>
<dbReference type="AlphaFoldDB" id="A0A6N9TQ70"/>
<proteinExistence type="predicted"/>
<dbReference type="EMBL" id="JAAGRR010000131">
    <property type="protein sequence ID" value="NDY43198.1"/>
    <property type="molecule type" value="Genomic_DNA"/>
</dbReference>
<dbReference type="Proteomes" id="UP000469346">
    <property type="component" value="Unassembled WGS sequence"/>
</dbReference>
<evidence type="ECO:0000313" key="2">
    <source>
        <dbReference type="Proteomes" id="UP000469346"/>
    </source>
</evidence>
<gene>
    <name evidence="1" type="ORF">G3N55_10140</name>
</gene>